<protein>
    <recommendedName>
        <fullName evidence="6">MTD1</fullName>
    </recommendedName>
</protein>
<comment type="subcellular location">
    <subcellularLocation>
        <location evidence="1">Nucleus</location>
    </subcellularLocation>
</comment>
<dbReference type="PANTHER" id="PTHR33172">
    <property type="entry name" value="OS08G0516900 PROTEIN"/>
    <property type="match status" value="1"/>
</dbReference>
<feature type="chain" id="PRO_5028018500" description="MTD1" evidence="4">
    <location>
        <begin position="22"/>
        <end position="293"/>
    </location>
</feature>
<feature type="compositionally biased region" description="Low complexity" evidence="3">
    <location>
        <begin position="211"/>
        <end position="224"/>
    </location>
</feature>
<keyword evidence="4" id="KW-0732">Signal</keyword>
<evidence type="ECO:0000256" key="2">
    <source>
        <dbReference type="ARBA" id="ARBA00023242"/>
    </source>
</evidence>
<feature type="compositionally biased region" description="Polar residues" evidence="3">
    <location>
        <begin position="200"/>
        <end position="210"/>
    </location>
</feature>
<reference evidence="5" key="1">
    <citation type="submission" date="2020-07" db="EMBL/GenBank/DDBJ databases">
        <authorList>
            <person name="Lin J."/>
        </authorList>
    </citation>
    <scope>NUCLEOTIDE SEQUENCE</scope>
</reference>
<feature type="region of interest" description="Disordered" evidence="3">
    <location>
        <begin position="88"/>
        <end position="117"/>
    </location>
</feature>
<feature type="region of interest" description="Disordered" evidence="3">
    <location>
        <begin position="191"/>
        <end position="293"/>
    </location>
</feature>
<gene>
    <name evidence="5" type="ORF">CB5_LOCUS9346</name>
</gene>
<organism evidence="5">
    <name type="scientific">Ananas comosus var. bracteatus</name>
    <name type="common">red pineapple</name>
    <dbReference type="NCBI Taxonomy" id="296719"/>
    <lineage>
        <taxon>Eukaryota</taxon>
        <taxon>Viridiplantae</taxon>
        <taxon>Streptophyta</taxon>
        <taxon>Embryophyta</taxon>
        <taxon>Tracheophyta</taxon>
        <taxon>Spermatophyta</taxon>
        <taxon>Magnoliopsida</taxon>
        <taxon>Liliopsida</taxon>
        <taxon>Poales</taxon>
        <taxon>Bromeliaceae</taxon>
        <taxon>Bromelioideae</taxon>
        <taxon>Ananas</taxon>
    </lineage>
</organism>
<feature type="signal peptide" evidence="4">
    <location>
        <begin position="1"/>
        <end position="21"/>
    </location>
</feature>
<dbReference type="PANTHER" id="PTHR33172:SF96">
    <property type="entry name" value="PROTEIN OXIDATIVE STRESS 3 LIKE 3"/>
    <property type="match status" value="1"/>
</dbReference>
<name>A0A6V7P5N9_ANACO</name>
<accession>A0A6V7P5N9</accession>
<evidence type="ECO:0000313" key="5">
    <source>
        <dbReference type="EMBL" id="CAD1826135.1"/>
    </source>
</evidence>
<dbReference type="EMBL" id="LR862145">
    <property type="protein sequence ID" value="CAD1826135.1"/>
    <property type="molecule type" value="Genomic_DNA"/>
</dbReference>
<feature type="compositionally biased region" description="Low complexity" evidence="3">
    <location>
        <begin position="276"/>
        <end position="287"/>
    </location>
</feature>
<dbReference type="AlphaFoldDB" id="A0A6V7P5N9"/>
<evidence type="ECO:0000256" key="3">
    <source>
        <dbReference type="SAM" id="MobiDB-lite"/>
    </source>
</evidence>
<feature type="compositionally biased region" description="Low complexity" evidence="3">
    <location>
        <begin position="88"/>
        <end position="99"/>
    </location>
</feature>
<keyword evidence="2" id="KW-0539">Nucleus</keyword>
<dbReference type="GO" id="GO:0005634">
    <property type="term" value="C:nucleus"/>
    <property type="evidence" value="ECO:0007669"/>
    <property type="project" value="UniProtKB-SubCell"/>
</dbReference>
<proteinExistence type="predicted"/>
<evidence type="ECO:0000256" key="4">
    <source>
        <dbReference type="SAM" id="SignalP"/>
    </source>
</evidence>
<dbReference type="GO" id="GO:0006950">
    <property type="term" value="P:response to stress"/>
    <property type="evidence" value="ECO:0007669"/>
    <property type="project" value="UniProtKB-ARBA"/>
</dbReference>
<evidence type="ECO:0000256" key="1">
    <source>
        <dbReference type="ARBA" id="ARBA00004123"/>
    </source>
</evidence>
<evidence type="ECO:0008006" key="6">
    <source>
        <dbReference type="Google" id="ProtNLM"/>
    </source>
</evidence>
<sequence length="293" mass="30924">MQCNALLFSFMWFTCMEMERGENWSRGDRTDVDRSGEGGGIGGSGFARGVNCFAAYEAEAPAPAPPRGVAEEAAECSSSSIGRNSESSAAAAAAAAEGSGSDEGEEAEVQSSYKGPLDTMDALEESLPIRRGISKFYCGKSKSFTSLADAISSTSAKDLAKPENAYTRKRKNLLAFSITCEKSRNEDLIKMEGGIAKKPANSSRSTLNPISRSSSGSNSSSGSSSEEEHEPPRRLPPRHPHGKPASNAAFTSAFSRSSPQTFPIPMRSFSMIDLQGAGSSSSSIGSKVKSKRD</sequence>
<dbReference type="InterPro" id="IPR051992">
    <property type="entry name" value="OxStress_Response_Reg"/>
</dbReference>
<feature type="compositionally biased region" description="Polar residues" evidence="3">
    <location>
        <begin position="248"/>
        <end position="261"/>
    </location>
</feature>